<evidence type="ECO:0000313" key="2">
    <source>
        <dbReference type="Proteomes" id="UP001234297"/>
    </source>
</evidence>
<keyword evidence="2" id="KW-1185">Reference proteome</keyword>
<reference evidence="1 2" key="1">
    <citation type="journal article" date="2022" name="Hortic Res">
        <title>A haplotype resolved chromosomal level avocado genome allows analysis of novel avocado genes.</title>
        <authorList>
            <person name="Nath O."/>
            <person name="Fletcher S.J."/>
            <person name="Hayward A."/>
            <person name="Shaw L.M."/>
            <person name="Masouleh A.K."/>
            <person name="Furtado A."/>
            <person name="Henry R.J."/>
            <person name="Mitter N."/>
        </authorList>
    </citation>
    <scope>NUCLEOTIDE SEQUENCE [LARGE SCALE GENOMIC DNA]</scope>
    <source>
        <strain evidence="2">cv. Hass</strain>
    </source>
</reference>
<dbReference type="EMBL" id="CM056815">
    <property type="protein sequence ID" value="KAJ8629319.1"/>
    <property type="molecule type" value="Genomic_DNA"/>
</dbReference>
<proteinExistence type="predicted"/>
<evidence type="ECO:0000313" key="1">
    <source>
        <dbReference type="EMBL" id="KAJ8629319.1"/>
    </source>
</evidence>
<name>A0ACC2L798_PERAE</name>
<sequence>MHQLLQIHAQMIRNHFFQDPFAATKILEFCAASAYGNLHYAHKVFDQIPHPNTFAWNTIIRGYAASPFPKPSLHLFRRMLGSGVATNSYTYPFVVKACAHLSALEEGQQIHSFILKSGADHNVFSVNGLIHMYATCGEVDLARRMFDTSPDRDLVSWNSMLSGYVNCGLTASARHVFDEMPERGVISWNAMINGYSKCNEMDSARELFDRMPSRNVESWNTLIAGYAKCGLLDVSRSLFDEMPTRNVISWSAMITAYAQGNRHNEALALFDEMTNAGVKPNWATIVSVLSACAHLGALERGRCIHVYIDRSKMKVDSIIGTALIDMYAKCGCIDSACGVFDAMKSKDVFSWTAMIGGLAVNGYGGKALELFGRMEEAGVRPNEVTFVGVLCACSHGGLVQTARWYFDSMRTAYGIEPQIEHYGCMVDTLGRAGLLEEALSLVQAMPVEPNSVLWGTLLGACWIHGNANIGEYVVEHLAKLKPDDGSVYVLLANIYATAGRWDDAKKIRIFMKSKGMLKSPGRSSMEVEGIVHEFYVGDKLHPRTEEIYRMLDEISSRLKLVGYVPNTTPVLFDIEEEEKEHAISVHSEKLAIAFGLISTSAGSPIRIVKNLRVCRDCHTAAKFISKVYDREIIVRDRNIFHYFKDGSCSCRDYW</sequence>
<gene>
    <name evidence="1" type="ORF">MRB53_022642</name>
</gene>
<organism evidence="1 2">
    <name type="scientific">Persea americana</name>
    <name type="common">Avocado</name>
    <dbReference type="NCBI Taxonomy" id="3435"/>
    <lineage>
        <taxon>Eukaryota</taxon>
        <taxon>Viridiplantae</taxon>
        <taxon>Streptophyta</taxon>
        <taxon>Embryophyta</taxon>
        <taxon>Tracheophyta</taxon>
        <taxon>Spermatophyta</taxon>
        <taxon>Magnoliopsida</taxon>
        <taxon>Magnoliidae</taxon>
        <taxon>Laurales</taxon>
        <taxon>Lauraceae</taxon>
        <taxon>Persea</taxon>
    </lineage>
</organism>
<accession>A0ACC2L798</accession>
<dbReference type="Proteomes" id="UP001234297">
    <property type="component" value="Chromosome 7"/>
</dbReference>
<comment type="caution">
    <text evidence="1">The sequence shown here is derived from an EMBL/GenBank/DDBJ whole genome shotgun (WGS) entry which is preliminary data.</text>
</comment>
<protein>
    <submittedName>
        <fullName evidence="1">Uncharacterized protein</fullName>
    </submittedName>
</protein>